<feature type="modified residue" description="4-aspartylphosphate" evidence="4">
    <location>
        <position position="62"/>
    </location>
</feature>
<dbReference type="Gene3D" id="3.40.30.10">
    <property type="entry name" value="Glutaredoxin"/>
    <property type="match status" value="1"/>
</dbReference>
<dbReference type="Pfam" id="PF07992">
    <property type="entry name" value="Pyr_redox_2"/>
    <property type="match status" value="1"/>
</dbReference>
<dbReference type="EMBL" id="QDGZ01000010">
    <property type="protein sequence ID" value="PVG81049.1"/>
    <property type="molecule type" value="Genomic_DNA"/>
</dbReference>
<accession>A0A2T8F5S3</accession>
<dbReference type="Pfam" id="PF00072">
    <property type="entry name" value="Response_reg"/>
    <property type="match status" value="1"/>
</dbReference>
<dbReference type="GO" id="GO:0000160">
    <property type="term" value="P:phosphorelay signal transduction system"/>
    <property type="evidence" value="ECO:0007669"/>
    <property type="project" value="InterPro"/>
</dbReference>
<dbReference type="SUPFAM" id="SSF52172">
    <property type="entry name" value="CheY-like"/>
    <property type="match status" value="1"/>
</dbReference>
<dbReference type="Pfam" id="PF00462">
    <property type="entry name" value="Glutaredoxin"/>
    <property type="match status" value="1"/>
</dbReference>
<organism evidence="6 7">
    <name type="scientific">Nocardioides gansuensis</name>
    <dbReference type="NCBI Taxonomy" id="2138300"/>
    <lineage>
        <taxon>Bacteria</taxon>
        <taxon>Bacillati</taxon>
        <taxon>Actinomycetota</taxon>
        <taxon>Actinomycetes</taxon>
        <taxon>Propionibacteriales</taxon>
        <taxon>Nocardioidaceae</taxon>
        <taxon>Nocardioides</taxon>
    </lineage>
</organism>
<dbReference type="OrthoDB" id="109585at2"/>
<comment type="catalytic activity">
    <reaction evidence="3">
        <text>[thioredoxin]-dithiol + NADP(+) = [thioredoxin]-disulfide + NADPH + H(+)</text>
        <dbReference type="Rhea" id="RHEA:20345"/>
        <dbReference type="Rhea" id="RHEA-COMP:10698"/>
        <dbReference type="Rhea" id="RHEA-COMP:10700"/>
        <dbReference type="ChEBI" id="CHEBI:15378"/>
        <dbReference type="ChEBI" id="CHEBI:29950"/>
        <dbReference type="ChEBI" id="CHEBI:50058"/>
        <dbReference type="ChEBI" id="CHEBI:57783"/>
        <dbReference type="ChEBI" id="CHEBI:58349"/>
        <dbReference type="EC" id="1.8.1.9"/>
    </reaction>
</comment>
<reference evidence="6 7" key="1">
    <citation type="submission" date="2018-04" db="EMBL/GenBank/DDBJ databases">
        <title>Genome of Nocardioides gansuensis WSJ-1.</title>
        <authorList>
            <person name="Wu S."/>
            <person name="Wang G."/>
        </authorList>
    </citation>
    <scope>NUCLEOTIDE SEQUENCE [LARGE SCALE GENOMIC DNA]</scope>
    <source>
        <strain evidence="6 7">WSJ-1</strain>
    </source>
</reference>
<dbReference type="InterPro" id="IPR011006">
    <property type="entry name" value="CheY-like_superfamily"/>
</dbReference>
<dbReference type="AlphaFoldDB" id="A0A2T8F5S3"/>
<evidence type="ECO:0000259" key="5">
    <source>
        <dbReference type="PROSITE" id="PS50110"/>
    </source>
</evidence>
<evidence type="ECO:0000256" key="2">
    <source>
        <dbReference type="ARBA" id="ARBA00023002"/>
    </source>
</evidence>
<dbReference type="PROSITE" id="PS50110">
    <property type="entry name" value="RESPONSE_REGULATORY"/>
    <property type="match status" value="1"/>
</dbReference>
<sequence length="554" mass="59185">MSKPVILSVDDDHEVLGAIERDLRRHYRGEYRILKASSGRAGLQAAVELKQRGTPVALFLVDERMPGMSGTEMLQEARKLHPDARRVLLTAYADTEAAIRGINDVGLDHYLLKPWDPPDLRLYPVLDDLLSDWSANVRLPYDGLRVAGGTWSPQSYAVKEFLSRNGVPYRWLDVDGDESVRELVTSVTGDPTLLPVVLFADGSTLVRPTHQELAEKVGMRTVASRPFYDLVIVGGGPAGLAAAVYAASEGLATLMVEQEAPGGQAGTSSQIENYLGFPAGVSGADLARRATAQAKRFGAELLSAQEVTAIRRDDPYRVVRLGNGTEVSSYAVILAQGVSVRTLQVPGVETLTGRGVFYGAAMTEAATYRGRHVCVMGGANSAGQGALFFSRYASRVTMLVRADSLHKSMSRYLIDRIEAASNIEVQTGLEVVEVYGAGHLEGVSVRDVSTGDVRSIQLAALFIFIGSAPHTATVADLVELDEKGYVLTGPDLPSAASGRPAGWLPDRDPYLFETSVPGIFAAGDVRAGSGKRVAAAVGEGSGCVSVVHRYLATV</sequence>
<dbReference type="GO" id="GO:0004791">
    <property type="term" value="F:thioredoxin-disulfide reductase (NADPH) activity"/>
    <property type="evidence" value="ECO:0007669"/>
    <property type="project" value="UniProtKB-EC"/>
</dbReference>
<evidence type="ECO:0000256" key="4">
    <source>
        <dbReference type="PROSITE-ProRule" id="PRU00169"/>
    </source>
</evidence>
<comment type="caution">
    <text evidence="6">The sequence shown here is derived from an EMBL/GenBank/DDBJ whole genome shotgun (WGS) entry which is preliminary data.</text>
</comment>
<dbReference type="PANTHER" id="PTHR48105">
    <property type="entry name" value="THIOREDOXIN REDUCTASE 1-RELATED-RELATED"/>
    <property type="match status" value="1"/>
</dbReference>
<evidence type="ECO:0000313" key="7">
    <source>
        <dbReference type="Proteomes" id="UP000246018"/>
    </source>
</evidence>
<evidence type="ECO:0000256" key="3">
    <source>
        <dbReference type="ARBA" id="ARBA00048132"/>
    </source>
</evidence>
<feature type="domain" description="Response regulatory" evidence="5">
    <location>
        <begin position="5"/>
        <end position="128"/>
    </location>
</feature>
<dbReference type="PRINTS" id="PR00469">
    <property type="entry name" value="PNDRDTASEII"/>
</dbReference>
<dbReference type="InterPro" id="IPR036188">
    <property type="entry name" value="FAD/NAD-bd_sf"/>
</dbReference>
<dbReference type="PRINTS" id="PR00368">
    <property type="entry name" value="FADPNR"/>
</dbReference>
<keyword evidence="7" id="KW-1185">Reference proteome</keyword>
<dbReference type="InterPro" id="IPR050097">
    <property type="entry name" value="Ferredoxin-NADP_redctase_2"/>
</dbReference>
<keyword evidence="1" id="KW-0285">Flavoprotein</keyword>
<evidence type="ECO:0000313" key="6">
    <source>
        <dbReference type="EMBL" id="PVG81049.1"/>
    </source>
</evidence>
<evidence type="ECO:0000256" key="1">
    <source>
        <dbReference type="ARBA" id="ARBA00022630"/>
    </source>
</evidence>
<dbReference type="InterPro" id="IPR002109">
    <property type="entry name" value="Glutaredoxin"/>
</dbReference>
<dbReference type="Gene3D" id="3.50.50.60">
    <property type="entry name" value="FAD/NAD(P)-binding domain"/>
    <property type="match status" value="2"/>
</dbReference>
<gene>
    <name evidence="6" type="ORF">DDE18_19705</name>
</gene>
<name>A0A2T8F5S3_9ACTN</name>
<keyword evidence="4" id="KW-0597">Phosphoprotein</keyword>
<protein>
    <submittedName>
        <fullName evidence="6">Fused response regulator/thioredoxin-disulfide reductase</fullName>
    </submittedName>
</protein>
<proteinExistence type="predicted"/>
<dbReference type="InterPro" id="IPR023753">
    <property type="entry name" value="FAD/NAD-binding_dom"/>
</dbReference>
<dbReference type="RefSeq" id="WP_116573975.1">
    <property type="nucleotide sequence ID" value="NZ_QDGZ01000010.1"/>
</dbReference>
<dbReference type="InterPro" id="IPR001789">
    <property type="entry name" value="Sig_transdc_resp-reg_receiver"/>
</dbReference>
<dbReference type="SUPFAM" id="SSF51905">
    <property type="entry name" value="FAD/NAD(P)-binding domain"/>
    <property type="match status" value="1"/>
</dbReference>
<dbReference type="SMART" id="SM00448">
    <property type="entry name" value="REC"/>
    <property type="match status" value="1"/>
</dbReference>
<dbReference type="Gene3D" id="3.40.50.2300">
    <property type="match status" value="1"/>
</dbReference>
<keyword evidence="2" id="KW-0560">Oxidoreductase</keyword>
<dbReference type="Proteomes" id="UP000246018">
    <property type="component" value="Unassembled WGS sequence"/>
</dbReference>